<evidence type="ECO:0000313" key="5">
    <source>
        <dbReference type="EMBL" id="CDI75705.1"/>
    </source>
</evidence>
<dbReference type="PANTHER" id="PTHR23090:SF9">
    <property type="entry name" value="GLUTAMINE-DEPENDENT NAD(+) SYNTHETASE"/>
    <property type="match status" value="1"/>
</dbReference>
<sequence>MTAACSAGGPKASPPSMGAPDSESLKGQEQQLHTYSSAAAAAAVQGDVARIAVCTLNQWALDFEGNFRRIAESIEEAKRQGAKYRVGLSETAAAAAAAAAVAAAVAAAAAAEAAIVVDPVVAGLAKAAAATAVDADSSAAAAAAVQGDLARIAVCTLNQWALDFEGNFRRIAESIEEAKRQGAKYRVGLSAPAAAAAAAVAVAAAAAAETAIVVVVVVAGLARAEAATAVAAAATAAVANTQL</sequence>
<proteinExistence type="predicted"/>
<reference evidence="5" key="2">
    <citation type="submission" date="2013-10" db="EMBL/GenBank/DDBJ databases">
        <authorList>
            <person name="Aslett M."/>
        </authorList>
    </citation>
    <scope>NUCLEOTIDE SEQUENCE [LARGE SCALE GENOMIC DNA]</scope>
    <source>
        <strain evidence="5">Houghton</strain>
    </source>
</reference>
<dbReference type="VEuPathDB" id="ToxoDB:EPH_0043140"/>
<dbReference type="GO" id="GO:0009435">
    <property type="term" value="P:NAD+ biosynthetic process"/>
    <property type="evidence" value="ECO:0007669"/>
    <property type="project" value="InterPro"/>
</dbReference>
<feature type="region of interest" description="Disordered" evidence="3">
    <location>
        <begin position="1"/>
        <end position="28"/>
    </location>
</feature>
<evidence type="ECO:0000256" key="3">
    <source>
        <dbReference type="SAM" id="MobiDB-lite"/>
    </source>
</evidence>
<dbReference type="InterPro" id="IPR003010">
    <property type="entry name" value="C-N_Hydrolase"/>
</dbReference>
<feature type="domain" description="CN hydrolase" evidence="4">
    <location>
        <begin position="150"/>
        <end position="243"/>
    </location>
</feature>
<dbReference type="InterPro" id="IPR036526">
    <property type="entry name" value="C-N_Hydrolase_sf"/>
</dbReference>
<evidence type="ECO:0000259" key="4">
    <source>
        <dbReference type="PROSITE" id="PS50263"/>
    </source>
</evidence>
<dbReference type="PROSITE" id="PS50263">
    <property type="entry name" value="CN_HYDROLASE"/>
    <property type="match status" value="1"/>
</dbReference>
<dbReference type="GO" id="GO:0004359">
    <property type="term" value="F:glutaminase activity"/>
    <property type="evidence" value="ECO:0007669"/>
    <property type="project" value="InterPro"/>
</dbReference>
<accession>U6G6A7</accession>
<keyword evidence="6" id="KW-1185">Reference proteome</keyword>
<evidence type="ECO:0000256" key="2">
    <source>
        <dbReference type="ARBA" id="ARBA00030681"/>
    </source>
</evidence>
<dbReference type="EMBL" id="HG691093">
    <property type="protein sequence ID" value="CDI75705.1"/>
    <property type="molecule type" value="Genomic_DNA"/>
</dbReference>
<dbReference type="SUPFAM" id="SSF56317">
    <property type="entry name" value="Carbon-nitrogen hydrolase"/>
    <property type="match status" value="2"/>
</dbReference>
<dbReference type="Pfam" id="PF00795">
    <property type="entry name" value="CN_hydrolase"/>
    <property type="match status" value="1"/>
</dbReference>
<name>U6G6A7_9EIME</name>
<dbReference type="GO" id="GO:0005737">
    <property type="term" value="C:cytoplasm"/>
    <property type="evidence" value="ECO:0007669"/>
    <property type="project" value="InterPro"/>
</dbReference>
<evidence type="ECO:0000256" key="1">
    <source>
        <dbReference type="ARBA" id="ARBA00022598"/>
    </source>
</evidence>
<protein>
    <recommendedName>
        <fullName evidence="2">NAD(+) synthase [glutamine-hydrolyzing]</fullName>
    </recommendedName>
</protein>
<gene>
    <name evidence="5" type="ORF">EPH_0043140</name>
</gene>
<dbReference type="InterPro" id="IPR003694">
    <property type="entry name" value="NAD_synthase"/>
</dbReference>
<dbReference type="Proteomes" id="UP000018201">
    <property type="component" value="Unassembled WGS sequence"/>
</dbReference>
<reference evidence="5" key="1">
    <citation type="submission" date="2013-10" db="EMBL/GenBank/DDBJ databases">
        <title>Genomic analysis of the causative agents of coccidiosis in chickens.</title>
        <authorList>
            <person name="Reid A.J."/>
            <person name="Blake D."/>
            <person name="Billington K."/>
            <person name="Browne H."/>
            <person name="Dunn M."/>
            <person name="Hung S."/>
            <person name="Kawahara F."/>
            <person name="Miranda-Saavedra D."/>
            <person name="Mourier T."/>
            <person name="Nagra H."/>
            <person name="Otto T.D."/>
            <person name="Rawlings N."/>
            <person name="Sanchez A."/>
            <person name="Sanders M."/>
            <person name="Subramaniam C."/>
            <person name="Tay Y."/>
            <person name="Dear P."/>
            <person name="Doerig C."/>
            <person name="Gruber A."/>
            <person name="Parkinson J."/>
            <person name="Shirley M."/>
            <person name="Wan K.L."/>
            <person name="Berriman M."/>
            <person name="Tomley F."/>
            <person name="Pain A."/>
        </authorList>
    </citation>
    <scope>NUCLEOTIDE SEQUENCE [LARGE SCALE GENOMIC DNA]</scope>
    <source>
        <strain evidence="5">Houghton</strain>
    </source>
</reference>
<dbReference type="AlphaFoldDB" id="U6G6A7"/>
<keyword evidence="1" id="KW-0436">Ligase</keyword>
<dbReference type="OrthoDB" id="2020662at2759"/>
<dbReference type="GO" id="GO:0003952">
    <property type="term" value="F:NAD+ synthase (glutamine-hydrolyzing) activity"/>
    <property type="evidence" value="ECO:0007669"/>
    <property type="project" value="InterPro"/>
</dbReference>
<organism evidence="5 6">
    <name type="scientific">Eimeria praecox</name>
    <dbReference type="NCBI Taxonomy" id="51316"/>
    <lineage>
        <taxon>Eukaryota</taxon>
        <taxon>Sar</taxon>
        <taxon>Alveolata</taxon>
        <taxon>Apicomplexa</taxon>
        <taxon>Conoidasida</taxon>
        <taxon>Coccidia</taxon>
        <taxon>Eucoccidiorida</taxon>
        <taxon>Eimeriorina</taxon>
        <taxon>Eimeriidae</taxon>
        <taxon>Eimeria</taxon>
    </lineage>
</organism>
<dbReference type="Gene3D" id="3.60.110.10">
    <property type="entry name" value="Carbon-nitrogen hydrolase"/>
    <property type="match status" value="2"/>
</dbReference>
<evidence type="ECO:0000313" key="6">
    <source>
        <dbReference type="Proteomes" id="UP000018201"/>
    </source>
</evidence>
<dbReference type="PANTHER" id="PTHR23090">
    <property type="entry name" value="NH 3 /GLUTAMINE-DEPENDENT NAD + SYNTHETASE"/>
    <property type="match status" value="1"/>
</dbReference>